<accession>A0A9X2VP69</accession>
<dbReference type="AlphaFoldDB" id="A0A9X2VP69"/>
<protein>
    <submittedName>
        <fullName evidence="2">Uncharacterized protein</fullName>
    </submittedName>
</protein>
<name>A0A9X2VP69_9PSEU</name>
<evidence type="ECO:0000313" key="3">
    <source>
        <dbReference type="Proteomes" id="UP001141259"/>
    </source>
</evidence>
<organism evidence="2 3">
    <name type="scientific">Umezawaea endophytica</name>
    <dbReference type="NCBI Taxonomy" id="1654476"/>
    <lineage>
        <taxon>Bacteria</taxon>
        <taxon>Bacillati</taxon>
        <taxon>Actinomycetota</taxon>
        <taxon>Actinomycetes</taxon>
        <taxon>Pseudonocardiales</taxon>
        <taxon>Pseudonocardiaceae</taxon>
        <taxon>Umezawaea</taxon>
    </lineage>
</organism>
<sequence length="71" mass="7037">MAAETDPKSTNDIVVLDGEPEPTEPGTGGEETNGGPYQTHEDPVPTPGGGGGGAVPNGGPYQTHSEPVPAN</sequence>
<evidence type="ECO:0000256" key="1">
    <source>
        <dbReference type="SAM" id="MobiDB-lite"/>
    </source>
</evidence>
<reference evidence="2" key="1">
    <citation type="submission" date="2022-08" db="EMBL/GenBank/DDBJ databases">
        <authorList>
            <person name="Tistechok S."/>
            <person name="Samborskyy M."/>
            <person name="Roman I."/>
        </authorList>
    </citation>
    <scope>NUCLEOTIDE SEQUENCE</scope>
    <source>
        <strain evidence="2">DSM 103496</strain>
    </source>
</reference>
<feature type="region of interest" description="Disordered" evidence="1">
    <location>
        <begin position="1"/>
        <end position="71"/>
    </location>
</feature>
<comment type="caution">
    <text evidence="2">The sequence shown here is derived from an EMBL/GenBank/DDBJ whole genome shotgun (WGS) entry which is preliminary data.</text>
</comment>
<dbReference type="RefSeq" id="WP_259625654.1">
    <property type="nucleotide sequence ID" value="NZ_JANYMP010000012.1"/>
</dbReference>
<dbReference type="EMBL" id="JANYMP010000012">
    <property type="protein sequence ID" value="MCS7480161.1"/>
    <property type="molecule type" value="Genomic_DNA"/>
</dbReference>
<keyword evidence="3" id="KW-1185">Reference proteome</keyword>
<proteinExistence type="predicted"/>
<evidence type="ECO:0000313" key="2">
    <source>
        <dbReference type="EMBL" id="MCS7480161.1"/>
    </source>
</evidence>
<feature type="compositionally biased region" description="Gly residues" evidence="1">
    <location>
        <begin position="47"/>
        <end position="56"/>
    </location>
</feature>
<dbReference type="Proteomes" id="UP001141259">
    <property type="component" value="Unassembled WGS sequence"/>
</dbReference>
<gene>
    <name evidence="2" type="ORF">NZH93_25170</name>
</gene>